<dbReference type="Proteomes" id="UP000011863">
    <property type="component" value="Chromosome"/>
</dbReference>
<dbReference type="Pfam" id="PF00440">
    <property type="entry name" value="TetR_N"/>
    <property type="match status" value="1"/>
</dbReference>
<dbReference type="RefSeq" id="WP_015439917.1">
    <property type="nucleotide sequence ID" value="NC_020520.1"/>
</dbReference>
<dbReference type="InterPro" id="IPR009057">
    <property type="entry name" value="Homeodomain-like_sf"/>
</dbReference>
<evidence type="ECO:0000256" key="2">
    <source>
        <dbReference type="PROSITE-ProRule" id="PRU00335"/>
    </source>
</evidence>
<evidence type="ECO:0000313" key="4">
    <source>
        <dbReference type="EMBL" id="BAN00669.1"/>
    </source>
</evidence>
<feature type="domain" description="HTH tetR-type" evidence="3">
    <location>
        <begin position="9"/>
        <end position="68"/>
    </location>
</feature>
<accession>A0A6C7E5V6</accession>
<name>A0A6C7E5V6_ILUCY</name>
<dbReference type="EMBL" id="AP012057">
    <property type="protein sequence ID" value="BAN00669.1"/>
    <property type="molecule type" value="Genomic_DNA"/>
</dbReference>
<organism evidence="4 5">
    <name type="scientific">Ilumatobacter coccineus (strain NBRC 103263 / KCTC 29153 / YM16-304)</name>
    <dbReference type="NCBI Taxonomy" id="1313172"/>
    <lineage>
        <taxon>Bacteria</taxon>
        <taxon>Bacillati</taxon>
        <taxon>Actinomycetota</taxon>
        <taxon>Acidimicrobiia</taxon>
        <taxon>Acidimicrobiales</taxon>
        <taxon>Ilumatobacteraceae</taxon>
        <taxon>Ilumatobacter</taxon>
    </lineage>
</organism>
<dbReference type="KEGG" id="aym:YM304_03550"/>
<reference evidence="4 5" key="1">
    <citation type="journal article" date="2013" name="Int. J. Syst. Evol. Microbiol.">
        <title>Ilumatobacter nonamiense sp. nov. and Ilumatobacter coccineum sp. nov., isolated from seashore sand.</title>
        <authorList>
            <person name="Matsumoto A."/>
            <person name="Kasai H."/>
            <person name="Matsuo Y."/>
            <person name="Shizuri Y."/>
            <person name="Ichikawa N."/>
            <person name="Fujita N."/>
            <person name="Omura S."/>
            <person name="Takahashi Y."/>
        </authorList>
    </citation>
    <scope>NUCLEOTIDE SEQUENCE [LARGE SCALE GENOMIC DNA]</scope>
    <source>
        <strain evidence="5">NBRC 103263 / KCTC 29153 / YM16-304</strain>
    </source>
</reference>
<dbReference type="AlphaFoldDB" id="A0A6C7E5V6"/>
<keyword evidence="1 2" id="KW-0238">DNA-binding</keyword>
<proteinExistence type="predicted"/>
<keyword evidence="5" id="KW-1185">Reference proteome</keyword>
<dbReference type="PROSITE" id="PS50977">
    <property type="entry name" value="HTH_TETR_2"/>
    <property type="match status" value="1"/>
</dbReference>
<gene>
    <name evidence="4" type="ORF">YM304_03550</name>
</gene>
<dbReference type="SUPFAM" id="SSF46689">
    <property type="entry name" value="Homeodomain-like"/>
    <property type="match status" value="1"/>
</dbReference>
<protein>
    <submittedName>
        <fullName evidence="4">Putative TetR family transcriptional regulator</fullName>
    </submittedName>
</protein>
<evidence type="ECO:0000256" key="1">
    <source>
        <dbReference type="ARBA" id="ARBA00023125"/>
    </source>
</evidence>
<feature type="DNA-binding region" description="H-T-H motif" evidence="2">
    <location>
        <begin position="31"/>
        <end position="50"/>
    </location>
</feature>
<dbReference type="GO" id="GO:0003677">
    <property type="term" value="F:DNA binding"/>
    <property type="evidence" value="ECO:0007669"/>
    <property type="project" value="UniProtKB-UniRule"/>
</dbReference>
<dbReference type="Gene3D" id="1.10.357.10">
    <property type="entry name" value="Tetracycline Repressor, domain 2"/>
    <property type="match status" value="1"/>
</dbReference>
<evidence type="ECO:0000259" key="3">
    <source>
        <dbReference type="PROSITE" id="PS50977"/>
    </source>
</evidence>
<sequence length="204" mass="21937">MAIRSNQKARTRQALLDGAARVLADGTAEPSMDQIAEAAQVSRATAYRYFDSSSEVVWEVMSDRAIADVDAVMAAAGNDITDRVLAAEEAINGYLFDDPDGARAFERAALDRSLRGMAQDTDRAARRLGYIDAALEPIADRLSHSERRSVRHALALAMGSQAVPAMLDTCRLDVDEARSATRFACRTIATEASRLARAGASVTS</sequence>
<dbReference type="InterPro" id="IPR001647">
    <property type="entry name" value="HTH_TetR"/>
</dbReference>
<evidence type="ECO:0000313" key="5">
    <source>
        <dbReference type="Proteomes" id="UP000011863"/>
    </source>
</evidence>
<dbReference type="OrthoDB" id="3217159at2"/>